<sequence length="262" mass="30353">MVVKNFKRIFNVFVFTVFLLSMSSPLLAHHEEGKAYDLSDEVYTVLELTEAKKYNAAKEKLNQIVVALDTGHLSVSKQKLDYVYDITHNTIRHLESDIQNDELKMDKVLSFVLMMESVQNPNSQMVSAWEDRLTEQIQVGLESETTELKSEFSKTMDFYSVIYPAWKAKQSTELWEELDEQFINLNNVNNEEDMLNALHVMQKTVDQLQTEQPTDSKEDDDASFGWLIISVGGVIVFTLMYVGWRKYKGEKKQEKVKKVDDL</sequence>
<dbReference type="OrthoDB" id="2988195at2"/>
<name>A0A6G1X619_9BACI</name>
<feature type="signal peptide" evidence="2">
    <location>
        <begin position="1"/>
        <end position="28"/>
    </location>
</feature>
<keyword evidence="1" id="KW-0472">Membrane</keyword>
<keyword evidence="1" id="KW-0812">Transmembrane</keyword>
<feature type="chain" id="PRO_5039125779" description="Sporulation protein YpjB" evidence="2">
    <location>
        <begin position="29"/>
        <end position="262"/>
    </location>
</feature>
<gene>
    <name evidence="3" type="ORF">GH754_08600</name>
</gene>
<dbReference type="Pfam" id="PF09577">
    <property type="entry name" value="Spore_YpjB"/>
    <property type="match status" value="1"/>
</dbReference>
<dbReference type="EMBL" id="WJNH01000005">
    <property type="protein sequence ID" value="MRG86387.1"/>
    <property type="molecule type" value="Genomic_DNA"/>
</dbReference>
<dbReference type="InterPro" id="IPR014231">
    <property type="entry name" value="Spore_YpjB"/>
</dbReference>
<dbReference type="Proteomes" id="UP000480185">
    <property type="component" value="Unassembled WGS sequence"/>
</dbReference>
<protein>
    <recommendedName>
        <fullName evidence="5">Sporulation protein YpjB</fullName>
    </recommendedName>
</protein>
<evidence type="ECO:0000313" key="3">
    <source>
        <dbReference type="EMBL" id="MRG86387.1"/>
    </source>
</evidence>
<evidence type="ECO:0000313" key="4">
    <source>
        <dbReference type="Proteomes" id="UP000480185"/>
    </source>
</evidence>
<dbReference type="AlphaFoldDB" id="A0A6G1X619"/>
<comment type="caution">
    <text evidence="3">The sequence shown here is derived from an EMBL/GenBank/DDBJ whole genome shotgun (WGS) entry which is preliminary data.</text>
</comment>
<keyword evidence="4" id="KW-1185">Reference proteome</keyword>
<evidence type="ECO:0008006" key="5">
    <source>
        <dbReference type="Google" id="ProtNLM"/>
    </source>
</evidence>
<evidence type="ECO:0000256" key="2">
    <source>
        <dbReference type="SAM" id="SignalP"/>
    </source>
</evidence>
<accession>A0A6G1X619</accession>
<dbReference type="RefSeq" id="WP_153728312.1">
    <property type="nucleotide sequence ID" value="NZ_WJNH01000005.1"/>
</dbReference>
<organism evidence="3 4">
    <name type="scientific">Salinibacillus xinjiangensis</name>
    <dbReference type="NCBI Taxonomy" id="1229268"/>
    <lineage>
        <taxon>Bacteria</taxon>
        <taxon>Bacillati</taxon>
        <taxon>Bacillota</taxon>
        <taxon>Bacilli</taxon>
        <taxon>Bacillales</taxon>
        <taxon>Bacillaceae</taxon>
        <taxon>Salinibacillus</taxon>
    </lineage>
</organism>
<reference evidence="3 4" key="1">
    <citation type="submission" date="2019-11" db="EMBL/GenBank/DDBJ databases">
        <authorList>
            <person name="Li J."/>
        </authorList>
    </citation>
    <scope>NUCLEOTIDE SEQUENCE [LARGE SCALE GENOMIC DNA]</scope>
    <source>
        <strain evidence="3 4">J4</strain>
    </source>
</reference>
<feature type="transmembrane region" description="Helical" evidence="1">
    <location>
        <begin position="224"/>
        <end position="244"/>
    </location>
</feature>
<evidence type="ECO:0000256" key="1">
    <source>
        <dbReference type="SAM" id="Phobius"/>
    </source>
</evidence>
<keyword evidence="1" id="KW-1133">Transmembrane helix</keyword>
<proteinExistence type="predicted"/>
<keyword evidence="2" id="KW-0732">Signal</keyword>